<keyword evidence="3 6" id="KW-0418">Kinase</keyword>
<dbReference type="GO" id="GO:0009228">
    <property type="term" value="P:thiamine biosynthetic process"/>
    <property type="evidence" value="ECO:0007669"/>
    <property type="project" value="InterPro"/>
</dbReference>
<dbReference type="SUPFAM" id="SSF53613">
    <property type="entry name" value="Ribokinase-like"/>
    <property type="match status" value="1"/>
</dbReference>
<dbReference type="InterPro" id="IPR013749">
    <property type="entry name" value="PM/HMP-P_kinase-1"/>
</dbReference>
<keyword evidence="4" id="KW-0067">ATP-binding</keyword>
<dbReference type="InterPro" id="IPR029056">
    <property type="entry name" value="Ribokinase-like"/>
</dbReference>
<dbReference type="InterPro" id="IPR004399">
    <property type="entry name" value="HMP/HMP-P_kinase_dom"/>
</dbReference>
<dbReference type="Pfam" id="PF08543">
    <property type="entry name" value="Phos_pyr_kin"/>
    <property type="match status" value="1"/>
</dbReference>
<sequence length="263" mass="27193">MHGKILTIAGSDPSGGAGIQADIKTISALGGYAMAAITALTVQNTRQVYEVHPVDAELVAGQVRAVLEDIIPDAIKVGMMGSAAIAKQLARIFAEYNEIPLILDPVILSTSGHSLLEGTGVGILISDIFPYLDLLTPNLAEAAFLTGADPIETIEDMIRAAEKLRAMGPKAVLVKGGHLTGDILTDILVTGEGGAEFSSPKIATDNTHGTGCTLAAAIAVGMGQGMDVNRAVLRGHDYVQKAIMNAPGYGHGKGPLNHLVVLD</sequence>
<dbReference type="GO" id="GO:0008972">
    <property type="term" value="F:phosphomethylpyrimidine kinase activity"/>
    <property type="evidence" value="ECO:0007669"/>
    <property type="project" value="UniProtKB-EC"/>
</dbReference>
<evidence type="ECO:0000313" key="6">
    <source>
        <dbReference type="EMBL" id="VAV87417.1"/>
    </source>
</evidence>
<dbReference type="GO" id="GO:0005524">
    <property type="term" value="F:ATP binding"/>
    <property type="evidence" value="ECO:0007669"/>
    <property type="project" value="UniProtKB-KW"/>
</dbReference>
<gene>
    <name evidence="6" type="ORF">MNBD_ALPHA02-1908</name>
</gene>
<evidence type="ECO:0000259" key="5">
    <source>
        <dbReference type="Pfam" id="PF08543"/>
    </source>
</evidence>
<keyword evidence="1 6" id="KW-0808">Transferase</keyword>
<dbReference type="CDD" id="cd01169">
    <property type="entry name" value="HMPP_kinase"/>
    <property type="match status" value="1"/>
</dbReference>
<dbReference type="PANTHER" id="PTHR20858:SF17">
    <property type="entry name" value="HYDROXYMETHYLPYRIMIDINE_PHOSPHOMETHYLPYRIMIDINE KINASE THI20-RELATED"/>
    <property type="match status" value="1"/>
</dbReference>
<organism evidence="6">
    <name type="scientific">hydrothermal vent metagenome</name>
    <dbReference type="NCBI Taxonomy" id="652676"/>
    <lineage>
        <taxon>unclassified sequences</taxon>
        <taxon>metagenomes</taxon>
        <taxon>ecological metagenomes</taxon>
    </lineage>
</organism>
<dbReference type="AlphaFoldDB" id="A0A3B0R7E3"/>
<dbReference type="NCBIfam" id="TIGR00097">
    <property type="entry name" value="HMP-P_kinase"/>
    <property type="match status" value="1"/>
</dbReference>
<reference evidence="6" key="1">
    <citation type="submission" date="2018-06" db="EMBL/GenBank/DDBJ databases">
        <authorList>
            <person name="Zhirakovskaya E."/>
        </authorList>
    </citation>
    <scope>NUCLEOTIDE SEQUENCE</scope>
</reference>
<dbReference type="EMBL" id="UOED01000025">
    <property type="protein sequence ID" value="VAV87417.1"/>
    <property type="molecule type" value="Genomic_DNA"/>
</dbReference>
<feature type="domain" description="Pyridoxamine kinase/Phosphomethylpyrimidine kinase" evidence="5">
    <location>
        <begin position="12"/>
        <end position="257"/>
    </location>
</feature>
<evidence type="ECO:0000256" key="4">
    <source>
        <dbReference type="ARBA" id="ARBA00022840"/>
    </source>
</evidence>
<name>A0A3B0R7E3_9ZZZZ</name>
<accession>A0A3B0R7E3</accession>
<keyword evidence="2" id="KW-0547">Nucleotide-binding</keyword>
<dbReference type="PANTHER" id="PTHR20858">
    <property type="entry name" value="PHOSPHOMETHYLPYRIMIDINE KINASE"/>
    <property type="match status" value="1"/>
</dbReference>
<evidence type="ECO:0000256" key="2">
    <source>
        <dbReference type="ARBA" id="ARBA00022741"/>
    </source>
</evidence>
<evidence type="ECO:0000256" key="1">
    <source>
        <dbReference type="ARBA" id="ARBA00022679"/>
    </source>
</evidence>
<dbReference type="GO" id="GO:0008902">
    <property type="term" value="F:hydroxymethylpyrimidine kinase activity"/>
    <property type="evidence" value="ECO:0007669"/>
    <property type="project" value="TreeGrafter"/>
</dbReference>
<evidence type="ECO:0000256" key="3">
    <source>
        <dbReference type="ARBA" id="ARBA00022777"/>
    </source>
</evidence>
<dbReference type="Gene3D" id="3.40.1190.20">
    <property type="match status" value="1"/>
</dbReference>
<dbReference type="GO" id="GO:0005829">
    <property type="term" value="C:cytosol"/>
    <property type="evidence" value="ECO:0007669"/>
    <property type="project" value="TreeGrafter"/>
</dbReference>
<dbReference type="EC" id="2.7.4.7" evidence="6"/>
<proteinExistence type="predicted"/>
<dbReference type="FunFam" id="3.40.1190.20:FF:000003">
    <property type="entry name" value="Phosphomethylpyrimidine kinase ThiD"/>
    <property type="match status" value="1"/>
</dbReference>
<protein>
    <submittedName>
        <fullName evidence="6">Hydroxymethylpyrimidine phosphate kinase ThiD</fullName>
        <ecNumber evidence="6">2.7.4.7</ecNumber>
    </submittedName>
</protein>